<dbReference type="RefSeq" id="WP_368382570.1">
    <property type="nucleotide sequence ID" value="NZ_JBFRYA010000014.1"/>
</dbReference>
<name>A0ABV3UBH9_9GAMM</name>
<comment type="caution">
    <text evidence="1">The sequence shown here is derived from an EMBL/GenBank/DDBJ whole genome shotgun (WGS) entry which is preliminary data.</text>
</comment>
<dbReference type="EMBL" id="JBFRYA010000014">
    <property type="protein sequence ID" value="MEX1670224.1"/>
    <property type="molecule type" value="Genomic_DNA"/>
</dbReference>
<evidence type="ECO:0000313" key="1">
    <source>
        <dbReference type="EMBL" id="MEX1670224.1"/>
    </source>
</evidence>
<keyword evidence="2" id="KW-1185">Reference proteome</keyword>
<protein>
    <submittedName>
        <fullName evidence="1">Uncharacterized protein</fullName>
    </submittedName>
</protein>
<accession>A0ABV3UBH9</accession>
<evidence type="ECO:0000313" key="2">
    <source>
        <dbReference type="Proteomes" id="UP001557485"/>
    </source>
</evidence>
<proteinExistence type="predicted"/>
<gene>
    <name evidence="1" type="ORF">AB4876_14990</name>
</gene>
<organism evidence="1 2">
    <name type="scientific">Zhongshania guokunii</name>
    <dbReference type="NCBI Taxonomy" id="641783"/>
    <lineage>
        <taxon>Bacteria</taxon>
        <taxon>Pseudomonadati</taxon>
        <taxon>Pseudomonadota</taxon>
        <taxon>Gammaproteobacteria</taxon>
        <taxon>Cellvibrionales</taxon>
        <taxon>Spongiibacteraceae</taxon>
        <taxon>Zhongshania</taxon>
    </lineage>
</organism>
<sequence>MALSIVNRPDEPGTLTLSVDGHALFEGPMRHGELLGVCLDKRTRSPSFIVSDIMEGVGLEQASLLRKDTEWQLLAIPSVEGVSRVDEIAGCYRTVSNWKLNSDAINCECDVDQLSKLKIFTDQWADLLNDYQTGVYFNESTSQLNPRGIENTAHIERLLKHARVYKSISFDEAVKGRRWLIIEHQNGVYGSFSLGLMKQKNRWFAWYYVPGNSKSFNTVSNIERSNANVLSAMLCIEGCNWWGKLASVDIGLDTLMIKVNDDE</sequence>
<dbReference type="Proteomes" id="UP001557485">
    <property type="component" value="Unassembled WGS sequence"/>
</dbReference>
<reference evidence="1 2" key="1">
    <citation type="journal article" date="2011" name="Int. J. Syst. Evol. Microbiol.">
        <title>Zhongshania antarctica gen. nov., sp. nov. and Zhongshania guokunii sp. nov., gammaproteobacteria respectively isolated from coastal attached (fast) ice and surface seawater of the Antarctic.</title>
        <authorList>
            <person name="Li H.J."/>
            <person name="Zhang X.Y."/>
            <person name="Chen C.X."/>
            <person name="Zhang Y.J."/>
            <person name="Gao Z.M."/>
            <person name="Yu Y."/>
            <person name="Chen X.L."/>
            <person name="Chen B."/>
            <person name="Zhang Y.Z."/>
        </authorList>
    </citation>
    <scope>NUCLEOTIDE SEQUENCE [LARGE SCALE GENOMIC DNA]</scope>
    <source>
        <strain evidence="1 2">ZS6-22T</strain>
    </source>
</reference>